<organism evidence="5">
    <name type="scientific">Planktothricoides sp. SpSt-374</name>
    <dbReference type="NCBI Taxonomy" id="2282167"/>
    <lineage>
        <taxon>Bacteria</taxon>
        <taxon>Bacillati</taxon>
        <taxon>Cyanobacteriota</taxon>
        <taxon>Cyanophyceae</taxon>
        <taxon>Oscillatoriophycideae</taxon>
        <taxon>Oscillatoriales</taxon>
        <taxon>Oscillatoriaceae</taxon>
        <taxon>Planktothricoides</taxon>
    </lineage>
</organism>
<dbReference type="Pfam" id="PF01420">
    <property type="entry name" value="Methylase_S"/>
    <property type="match status" value="1"/>
</dbReference>
<dbReference type="PANTHER" id="PTHR30408:SF12">
    <property type="entry name" value="TYPE I RESTRICTION ENZYME MJAVIII SPECIFICITY SUBUNIT"/>
    <property type="match status" value="1"/>
</dbReference>
<dbReference type="Gene3D" id="3.90.220.20">
    <property type="entry name" value="DNA methylase specificity domains"/>
    <property type="match status" value="2"/>
</dbReference>
<keyword evidence="5" id="KW-0378">Hydrolase</keyword>
<evidence type="ECO:0000313" key="5">
    <source>
        <dbReference type="EMBL" id="HGF99187.1"/>
    </source>
</evidence>
<dbReference type="EMBL" id="DSPX01000003">
    <property type="protein sequence ID" value="HGF99187.1"/>
    <property type="molecule type" value="Genomic_DNA"/>
</dbReference>
<protein>
    <submittedName>
        <fullName evidence="5">Restriction endonuclease subunit S</fullName>
    </submittedName>
</protein>
<dbReference type="CDD" id="cd17517">
    <property type="entry name" value="RMtype1_S_EcoKI_StySPI-TRD2-CR2_like"/>
    <property type="match status" value="1"/>
</dbReference>
<dbReference type="SUPFAM" id="SSF116734">
    <property type="entry name" value="DNA methylase specificity domain"/>
    <property type="match status" value="2"/>
</dbReference>
<accession>A0A7C3ZTG4</accession>
<reference evidence="5" key="1">
    <citation type="journal article" date="2020" name="mSystems">
        <title>Genome- and Community-Level Interaction Insights into Carbon Utilization and Element Cycling Functions of Hydrothermarchaeota in Hydrothermal Sediment.</title>
        <authorList>
            <person name="Zhou Z."/>
            <person name="Liu Y."/>
            <person name="Xu W."/>
            <person name="Pan J."/>
            <person name="Luo Z.H."/>
            <person name="Li M."/>
        </authorList>
    </citation>
    <scope>NUCLEOTIDE SEQUENCE [LARGE SCALE GENOMIC DNA]</scope>
    <source>
        <strain evidence="5">SpSt-374</strain>
    </source>
</reference>
<gene>
    <name evidence="5" type="ORF">ENR15_00540</name>
</gene>
<keyword evidence="3" id="KW-0238">DNA-binding</keyword>
<feature type="domain" description="Type I restriction modification DNA specificity" evidence="4">
    <location>
        <begin position="34"/>
        <end position="158"/>
    </location>
</feature>
<dbReference type="PANTHER" id="PTHR30408">
    <property type="entry name" value="TYPE-1 RESTRICTION ENZYME ECOKI SPECIFICITY PROTEIN"/>
    <property type="match status" value="1"/>
</dbReference>
<comment type="similarity">
    <text evidence="1">Belongs to the type-I restriction system S methylase family.</text>
</comment>
<keyword evidence="5" id="KW-0540">Nuclease</keyword>
<proteinExistence type="inferred from homology"/>
<dbReference type="InterPro" id="IPR000055">
    <property type="entry name" value="Restrct_endonuc_typeI_TRD"/>
</dbReference>
<evidence type="ECO:0000256" key="2">
    <source>
        <dbReference type="ARBA" id="ARBA00022747"/>
    </source>
</evidence>
<dbReference type="InterPro" id="IPR052021">
    <property type="entry name" value="Type-I_RS_S_subunit"/>
</dbReference>
<evidence type="ECO:0000256" key="3">
    <source>
        <dbReference type="ARBA" id="ARBA00023125"/>
    </source>
</evidence>
<dbReference type="InterPro" id="IPR044946">
    <property type="entry name" value="Restrct_endonuc_typeI_TRD_sf"/>
</dbReference>
<name>A0A7C3ZTG4_9CYAN</name>
<comment type="caution">
    <text evidence="5">The sequence shown here is derived from an EMBL/GenBank/DDBJ whole genome shotgun (WGS) entry which is preliminary data.</text>
</comment>
<evidence type="ECO:0000259" key="4">
    <source>
        <dbReference type="Pfam" id="PF01420"/>
    </source>
</evidence>
<keyword evidence="5" id="KW-0255">Endonuclease</keyword>
<dbReference type="GO" id="GO:0003677">
    <property type="term" value="F:DNA binding"/>
    <property type="evidence" value="ECO:0007669"/>
    <property type="project" value="UniProtKB-KW"/>
</dbReference>
<sequence length="423" mass="48854">MWCLEMIISVTKKWMPWNIISFDLAVEDVTGGHPKLQKREYLQNGYFPVVDQGQDAIAGYTNNDEMVYDGSLPVILFGDHTRIFKYVNFPFVIGADGIKVLQAKKYFNTKFLYFYFKSLHIPSRGYSRHFKFLKEIKIPLPPLSEQRRIVEILDQADALRRKQAEAAAKADRILPALFIKMFGDPATNPMGWDVVKMQSLYAIPPNYGTMISPKFNDGEWLDLRVTNIQNGQLNLDDCKYINLPIEDIERHQVANGDLLLARAIGSASHIGKCIVAYPGKEKWAFDSHLMRVRFNQSLVYPEFVQNFLTSHGGRREFLKFTRQSAIQFNINTKEFNSIVVPLPPLNLQKFFLNHLNLFKSSRNQQSQRSQFFNQIFEILLQRAFSGELTAKWREAHMKELLAEMEAQAKAITDIDENEQLSLL</sequence>
<dbReference type="GO" id="GO:0004519">
    <property type="term" value="F:endonuclease activity"/>
    <property type="evidence" value="ECO:0007669"/>
    <property type="project" value="UniProtKB-KW"/>
</dbReference>
<dbReference type="AlphaFoldDB" id="A0A7C3ZTG4"/>
<keyword evidence="2" id="KW-0680">Restriction system</keyword>
<dbReference type="GO" id="GO:0009307">
    <property type="term" value="P:DNA restriction-modification system"/>
    <property type="evidence" value="ECO:0007669"/>
    <property type="project" value="UniProtKB-KW"/>
</dbReference>
<evidence type="ECO:0000256" key="1">
    <source>
        <dbReference type="ARBA" id="ARBA00010923"/>
    </source>
</evidence>